<evidence type="ECO:0000259" key="1">
    <source>
        <dbReference type="Pfam" id="PF00296"/>
    </source>
</evidence>
<dbReference type="InterPro" id="IPR011251">
    <property type="entry name" value="Luciferase-like_dom"/>
</dbReference>
<proteinExistence type="predicted"/>
<dbReference type="Proteomes" id="UP001143362">
    <property type="component" value="Unassembled WGS sequence"/>
</dbReference>
<sequence>MKIDGGFGFGQEFHSTDKLVRKAQELEEIGYDGLLVAEIAHEPFMPLALAAHHTSKINLRTSIAVALARTPMNMANIGHDLNAYSQGRFTLGLGSQIKPHITKRFGMPWHGPAKQMREYIEAMHAIWDCWYDGTRLAYEGDIYQHRLMTPEFSPTNSEYGRPGVMMAAVGPLMMKTAAAVADGIIVHSFCSEKHFKEVMIPSLEAELAANGRSLEDFEVQFPVFVASGETEEQLEKSKAAIKYRLGFYASTPAYKVVLDTHGWGDLQGRLNRLTKDGRWDELPDQIDDEVLMAFAAVGTPEEVAHQLKDRFGGLVDRVALDSSHSPEILEQQMNILRS</sequence>
<dbReference type="EC" id="1.-.-.-" evidence="2"/>
<dbReference type="GO" id="GO:0016491">
    <property type="term" value="F:oxidoreductase activity"/>
    <property type="evidence" value="ECO:0007669"/>
    <property type="project" value="UniProtKB-KW"/>
</dbReference>
<comment type="caution">
    <text evidence="2">The sequence shown here is derived from an EMBL/GenBank/DDBJ whole genome shotgun (WGS) entry which is preliminary data.</text>
</comment>
<reference evidence="2" key="1">
    <citation type="submission" date="2019-02" db="EMBL/GenBank/DDBJ databases">
        <authorList>
            <person name="Li S.-H."/>
        </authorList>
    </citation>
    <scope>NUCLEOTIDE SEQUENCE</scope>
    <source>
        <strain evidence="2">IMCC14734</strain>
    </source>
</reference>
<keyword evidence="2" id="KW-0560">Oxidoreductase</keyword>
<feature type="domain" description="Luciferase-like" evidence="1">
    <location>
        <begin position="16"/>
        <end position="315"/>
    </location>
</feature>
<evidence type="ECO:0000313" key="2">
    <source>
        <dbReference type="EMBL" id="MCX2982184.1"/>
    </source>
</evidence>
<accession>A0ABT3TL96</accession>
<dbReference type="CDD" id="cd01097">
    <property type="entry name" value="Tetrahydromethanopterin_reductase"/>
    <property type="match status" value="1"/>
</dbReference>
<dbReference type="NCBIfam" id="TIGR03617">
    <property type="entry name" value="F420_MSMEG_2256"/>
    <property type="match status" value="1"/>
</dbReference>
<protein>
    <submittedName>
        <fullName evidence="2">TIGR03617 family F420-dependent LLM class oxidoreductase</fullName>
        <ecNumber evidence="2">1.-.-.-</ecNumber>
    </submittedName>
</protein>
<dbReference type="InterPro" id="IPR036661">
    <property type="entry name" value="Luciferase-like_sf"/>
</dbReference>
<dbReference type="InterPro" id="IPR019919">
    <property type="entry name" value="Lucif-like_OxRdtase_MSMEG_2256"/>
</dbReference>
<gene>
    <name evidence="2" type="ORF">EYC98_15085</name>
</gene>
<dbReference type="Gene3D" id="3.20.20.30">
    <property type="entry name" value="Luciferase-like domain"/>
    <property type="match status" value="1"/>
</dbReference>
<organism evidence="2 3">
    <name type="scientific">Candidatus Litorirhabdus singularis</name>
    <dbReference type="NCBI Taxonomy" id="2518993"/>
    <lineage>
        <taxon>Bacteria</taxon>
        <taxon>Pseudomonadati</taxon>
        <taxon>Pseudomonadota</taxon>
        <taxon>Gammaproteobacteria</taxon>
        <taxon>Cellvibrionales</taxon>
        <taxon>Halieaceae</taxon>
        <taxon>Candidatus Litorirhabdus</taxon>
    </lineage>
</organism>
<dbReference type="PANTHER" id="PTHR43244:SF2">
    <property type="entry name" value="CONSERVED HYPOTHETICAL ALANINE AND PROLINE-RICH PROTEIN"/>
    <property type="match status" value="1"/>
</dbReference>
<dbReference type="PANTHER" id="PTHR43244">
    <property type="match status" value="1"/>
</dbReference>
<name>A0ABT3TL96_9GAMM</name>
<dbReference type="RefSeq" id="WP_279246209.1">
    <property type="nucleotide sequence ID" value="NZ_SHNN01000003.1"/>
</dbReference>
<dbReference type="InterPro" id="IPR050564">
    <property type="entry name" value="F420-G6PD/mer"/>
</dbReference>
<evidence type="ECO:0000313" key="3">
    <source>
        <dbReference type="Proteomes" id="UP001143362"/>
    </source>
</evidence>
<dbReference type="SUPFAM" id="SSF51679">
    <property type="entry name" value="Bacterial luciferase-like"/>
    <property type="match status" value="1"/>
</dbReference>
<dbReference type="Pfam" id="PF00296">
    <property type="entry name" value="Bac_luciferase"/>
    <property type="match status" value="1"/>
</dbReference>
<keyword evidence="3" id="KW-1185">Reference proteome</keyword>
<dbReference type="EMBL" id="SHNN01000003">
    <property type="protein sequence ID" value="MCX2982184.1"/>
    <property type="molecule type" value="Genomic_DNA"/>
</dbReference>